<dbReference type="EMBL" id="VSRR010003437">
    <property type="protein sequence ID" value="MPC36153.1"/>
    <property type="molecule type" value="Genomic_DNA"/>
</dbReference>
<feature type="region of interest" description="Disordered" evidence="1">
    <location>
        <begin position="126"/>
        <end position="147"/>
    </location>
</feature>
<feature type="compositionally biased region" description="Polar residues" evidence="1">
    <location>
        <begin position="94"/>
        <end position="107"/>
    </location>
</feature>
<dbReference type="Proteomes" id="UP000324222">
    <property type="component" value="Unassembled WGS sequence"/>
</dbReference>
<organism evidence="3 4">
    <name type="scientific">Portunus trituberculatus</name>
    <name type="common">Swimming crab</name>
    <name type="synonym">Neptunus trituberculatus</name>
    <dbReference type="NCBI Taxonomy" id="210409"/>
    <lineage>
        <taxon>Eukaryota</taxon>
        <taxon>Metazoa</taxon>
        <taxon>Ecdysozoa</taxon>
        <taxon>Arthropoda</taxon>
        <taxon>Crustacea</taxon>
        <taxon>Multicrustacea</taxon>
        <taxon>Malacostraca</taxon>
        <taxon>Eumalacostraca</taxon>
        <taxon>Eucarida</taxon>
        <taxon>Decapoda</taxon>
        <taxon>Pleocyemata</taxon>
        <taxon>Brachyura</taxon>
        <taxon>Eubrachyura</taxon>
        <taxon>Portunoidea</taxon>
        <taxon>Portunidae</taxon>
        <taxon>Portuninae</taxon>
        <taxon>Portunus</taxon>
    </lineage>
</organism>
<feature type="compositionally biased region" description="Polar residues" evidence="1">
    <location>
        <begin position="184"/>
        <end position="198"/>
    </location>
</feature>
<feature type="signal peptide" evidence="2">
    <location>
        <begin position="1"/>
        <end position="24"/>
    </location>
</feature>
<evidence type="ECO:0000313" key="3">
    <source>
        <dbReference type="EMBL" id="MPC36153.1"/>
    </source>
</evidence>
<evidence type="ECO:0000256" key="2">
    <source>
        <dbReference type="SAM" id="SignalP"/>
    </source>
</evidence>
<reference evidence="3 4" key="1">
    <citation type="submission" date="2019-05" db="EMBL/GenBank/DDBJ databases">
        <title>Another draft genome of Portunus trituberculatus and its Hox gene families provides insights of decapod evolution.</title>
        <authorList>
            <person name="Jeong J.-H."/>
            <person name="Song I."/>
            <person name="Kim S."/>
            <person name="Choi T."/>
            <person name="Kim D."/>
            <person name="Ryu S."/>
            <person name="Kim W."/>
        </authorList>
    </citation>
    <scope>NUCLEOTIDE SEQUENCE [LARGE SCALE GENOMIC DNA]</scope>
    <source>
        <tissue evidence="3">Muscle</tissue>
    </source>
</reference>
<feature type="region of interest" description="Disordered" evidence="1">
    <location>
        <begin position="184"/>
        <end position="216"/>
    </location>
</feature>
<sequence>MRFRVTCTFAVVLAALSAAGISSARRMGQHAADAQNGTQEAKKGPFAVPQTTNVSVLPSLPTPMNVSTFSPGPNSTNTSKASNTTSGANVPVGLNTSSPTPRSTNASALPVTPVPANRSTRLIASVPGNTSANQGSQNKSVNASALPVTPMPVNTSAGRATPMNASAAPVTPIPVKPSKAMNLSSVGVPKTTNVSSAKGTPKSIPQPAPATSSKEPRVSVISNIPGITNVSKPEKVTPPVNVQQNTNPNEAMGEVLSNLNTLTGLFTVPNIFQYLSDDKAEVHSPLEEFNMCTLTARVGDERGPITVLVAAEDEERMRAPTSFYQQTDKFPGVQRTFTSYCPGRDDVFLTFNPKRRS</sequence>
<evidence type="ECO:0000256" key="1">
    <source>
        <dbReference type="SAM" id="MobiDB-lite"/>
    </source>
</evidence>
<proteinExistence type="predicted"/>
<comment type="caution">
    <text evidence="3">The sequence shown here is derived from an EMBL/GenBank/DDBJ whole genome shotgun (WGS) entry which is preliminary data.</text>
</comment>
<feature type="compositionally biased region" description="Low complexity" evidence="1">
    <location>
        <begin position="74"/>
        <end position="89"/>
    </location>
</feature>
<feature type="region of interest" description="Disordered" evidence="1">
    <location>
        <begin position="53"/>
        <end position="113"/>
    </location>
</feature>
<dbReference type="AlphaFoldDB" id="A0A5B7ETD1"/>
<keyword evidence="4" id="KW-1185">Reference proteome</keyword>
<name>A0A5B7ETD1_PORTR</name>
<feature type="chain" id="PRO_5022784407" evidence="2">
    <location>
        <begin position="25"/>
        <end position="357"/>
    </location>
</feature>
<accession>A0A5B7ETD1</accession>
<evidence type="ECO:0000313" key="4">
    <source>
        <dbReference type="Proteomes" id="UP000324222"/>
    </source>
</evidence>
<feature type="compositionally biased region" description="Polar residues" evidence="1">
    <location>
        <begin position="53"/>
        <end position="73"/>
    </location>
</feature>
<feature type="compositionally biased region" description="Polar residues" evidence="1">
    <location>
        <begin position="126"/>
        <end position="143"/>
    </location>
</feature>
<keyword evidence="2" id="KW-0732">Signal</keyword>
<protein>
    <submittedName>
        <fullName evidence="3">Uncharacterized protein</fullName>
    </submittedName>
</protein>
<gene>
    <name evidence="3" type="ORF">E2C01_029601</name>
</gene>